<protein>
    <submittedName>
        <fullName evidence="1">Uncharacterized protein</fullName>
    </submittedName>
</protein>
<name>A0A7W6WGY0_9HYPH</name>
<dbReference type="AlphaFoldDB" id="A0A7W6WGY0"/>
<organism evidence="1 2">
    <name type="scientific">Rhizobium mongolense</name>
    <dbReference type="NCBI Taxonomy" id="57676"/>
    <lineage>
        <taxon>Bacteria</taxon>
        <taxon>Pseudomonadati</taxon>
        <taxon>Pseudomonadota</taxon>
        <taxon>Alphaproteobacteria</taxon>
        <taxon>Hyphomicrobiales</taxon>
        <taxon>Rhizobiaceae</taxon>
        <taxon>Rhizobium/Agrobacterium group</taxon>
        <taxon>Rhizobium</taxon>
    </lineage>
</organism>
<evidence type="ECO:0000313" key="1">
    <source>
        <dbReference type="EMBL" id="MBB4277415.1"/>
    </source>
</evidence>
<evidence type="ECO:0000313" key="2">
    <source>
        <dbReference type="Proteomes" id="UP000533641"/>
    </source>
</evidence>
<gene>
    <name evidence="1" type="ORF">GGE12_005222</name>
</gene>
<proteinExistence type="predicted"/>
<dbReference type="EMBL" id="JACIGM010000013">
    <property type="protein sequence ID" value="MBB4277415.1"/>
    <property type="molecule type" value="Genomic_DNA"/>
</dbReference>
<accession>A0A7W6WGY0</accession>
<reference evidence="1 2" key="1">
    <citation type="submission" date="2020-08" db="EMBL/GenBank/DDBJ databases">
        <title>Genomic Encyclopedia of Type Strains, Phase IV (KMG-V): Genome sequencing to study the core and pangenomes of soil and plant-associated prokaryotes.</title>
        <authorList>
            <person name="Whitman W."/>
        </authorList>
    </citation>
    <scope>NUCLEOTIDE SEQUENCE [LARGE SCALE GENOMIC DNA]</scope>
    <source>
        <strain evidence="1 2">SEMIA 402</strain>
    </source>
</reference>
<sequence>MKGYRSDYDILIIVNTKKLTDPNIGMPPRIG</sequence>
<comment type="caution">
    <text evidence="1">The sequence shown here is derived from an EMBL/GenBank/DDBJ whole genome shotgun (WGS) entry which is preliminary data.</text>
</comment>
<dbReference type="Proteomes" id="UP000533641">
    <property type="component" value="Unassembled WGS sequence"/>
</dbReference>